<dbReference type="InterPro" id="IPR012309">
    <property type="entry name" value="DNA_ligase_ATP-dep_C"/>
</dbReference>
<dbReference type="Pfam" id="PF04679">
    <property type="entry name" value="DNA_ligase_A_C"/>
    <property type="match status" value="1"/>
</dbReference>
<dbReference type="GO" id="GO:0006281">
    <property type="term" value="P:DNA repair"/>
    <property type="evidence" value="ECO:0007669"/>
    <property type="project" value="InterPro"/>
</dbReference>
<dbReference type="InterPro" id="IPR012340">
    <property type="entry name" value="NA-bd_OB-fold"/>
</dbReference>
<feature type="domain" description="ATP-dependent DNA ligase family profile" evidence="5">
    <location>
        <begin position="98"/>
        <end position="249"/>
    </location>
</feature>
<dbReference type="Gene3D" id="3.30.470.30">
    <property type="entry name" value="DNA ligase/mRNA capping enzyme"/>
    <property type="match status" value="1"/>
</dbReference>
<dbReference type="Gene3D" id="2.40.50.140">
    <property type="entry name" value="Nucleic acid-binding proteins"/>
    <property type="match status" value="1"/>
</dbReference>
<dbReference type="GO" id="GO:0005524">
    <property type="term" value="F:ATP binding"/>
    <property type="evidence" value="ECO:0007669"/>
    <property type="project" value="InterPro"/>
</dbReference>
<evidence type="ECO:0000259" key="5">
    <source>
        <dbReference type="PROSITE" id="PS50160"/>
    </source>
</evidence>
<dbReference type="NCBIfam" id="TIGR02779">
    <property type="entry name" value="NHEJ_ligase_lig"/>
    <property type="match status" value="1"/>
</dbReference>
<dbReference type="CDD" id="cd07906">
    <property type="entry name" value="Adenylation_DNA_ligase_LigD_LigC"/>
    <property type="match status" value="1"/>
</dbReference>
<dbReference type="GO" id="GO:0003910">
    <property type="term" value="F:DNA ligase (ATP) activity"/>
    <property type="evidence" value="ECO:0007669"/>
    <property type="project" value="UniProtKB-EC"/>
</dbReference>
<dbReference type="InterPro" id="IPR012310">
    <property type="entry name" value="DNA_ligase_ATP-dep_cent"/>
</dbReference>
<protein>
    <recommendedName>
        <fullName evidence="2">DNA ligase (ATP)</fullName>
        <ecNumber evidence="2">6.5.1.1</ecNumber>
    </recommendedName>
</protein>
<proteinExistence type="inferred from homology"/>
<dbReference type="InterPro" id="IPR014146">
    <property type="entry name" value="LigD_ligase_dom"/>
</dbReference>
<dbReference type="SUPFAM" id="SSF56091">
    <property type="entry name" value="DNA ligase/mRNA capping enzyme, catalytic domain"/>
    <property type="match status" value="1"/>
</dbReference>
<dbReference type="SUPFAM" id="SSF50249">
    <property type="entry name" value="Nucleic acid-binding proteins"/>
    <property type="match status" value="1"/>
</dbReference>
<evidence type="ECO:0000256" key="2">
    <source>
        <dbReference type="ARBA" id="ARBA00012727"/>
    </source>
</evidence>
<evidence type="ECO:0000313" key="6">
    <source>
        <dbReference type="EMBL" id="RNM13626.1"/>
    </source>
</evidence>
<reference evidence="6 7" key="1">
    <citation type="submission" date="2018-11" db="EMBL/GenBank/DDBJ databases">
        <authorList>
            <person name="Li F."/>
        </authorList>
    </citation>
    <scope>NUCLEOTIDE SEQUENCE [LARGE SCALE GENOMIC DNA]</scope>
    <source>
        <strain evidence="6 7">Gsoil 818</strain>
    </source>
</reference>
<gene>
    <name evidence="6" type="ORF">EFL26_11535</name>
</gene>
<dbReference type="AlphaFoldDB" id="A0A3N0GN31"/>
<comment type="caution">
    <text evidence="6">The sequence shown here is derived from an EMBL/GenBank/DDBJ whole genome shotgun (WGS) entry which is preliminary data.</text>
</comment>
<dbReference type="PANTHER" id="PTHR45674:SF4">
    <property type="entry name" value="DNA LIGASE 1"/>
    <property type="match status" value="1"/>
</dbReference>
<organism evidence="6 7">
    <name type="scientific">Nocardioides pocheonensis</name>
    <dbReference type="NCBI Taxonomy" id="661485"/>
    <lineage>
        <taxon>Bacteria</taxon>
        <taxon>Bacillati</taxon>
        <taxon>Actinomycetota</taxon>
        <taxon>Actinomycetes</taxon>
        <taxon>Propionibacteriales</taxon>
        <taxon>Nocardioidaceae</taxon>
        <taxon>Nocardioides</taxon>
    </lineage>
</organism>
<evidence type="ECO:0000313" key="7">
    <source>
        <dbReference type="Proteomes" id="UP000279994"/>
    </source>
</evidence>
<dbReference type="Proteomes" id="UP000279994">
    <property type="component" value="Unassembled WGS sequence"/>
</dbReference>
<dbReference type="EC" id="6.5.1.1" evidence="2"/>
<comment type="catalytic activity">
    <reaction evidence="4">
        <text>ATP + (deoxyribonucleotide)n-3'-hydroxyl + 5'-phospho-(deoxyribonucleotide)m = (deoxyribonucleotide)n+m + AMP + diphosphate.</text>
        <dbReference type="EC" id="6.5.1.1"/>
    </reaction>
</comment>
<keyword evidence="7" id="KW-1185">Reference proteome</keyword>
<dbReference type="RefSeq" id="WP_123223033.1">
    <property type="nucleotide sequence ID" value="NZ_RJSF01000040.1"/>
</dbReference>
<dbReference type="InterPro" id="IPR016059">
    <property type="entry name" value="DNA_ligase_ATP-dep_CS"/>
</dbReference>
<accession>A0A3N0GN31</accession>
<dbReference type="PROSITE" id="PS00697">
    <property type="entry name" value="DNA_LIGASE_A1"/>
    <property type="match status" value="1"/>
</dbReference>
<dbReference type="PANTHER" id="PTHR45674">
    <property type="entry name" value="DNA LIGASE 1/3 FAMILY MEMBER"/>
    <property type="match status" value="1"/>
</dbReference>
<dbReference type="CDD" id="cd07971">
    <property type="entry name" value="OBF_DNA_ligase_LigD"/>
    <property type="match status" value="1"/>
</dbReference>
<evidence type="ECO:0000256" key="4">
    <source>
        <dbReference type="ARBA" id="ARBA00034003"/>
    </source>
</evidence>
<dbReference type="OrthoDB" id="9802472at2"/>
<dbReference type="EMBL" id="RJSF01000040">
    <property type="protein sequence ID" value="RNM13626.1"/>
    <property type="molecule type" value="Genomic_DNA"/>
</dbReference>
<evidence type="ECO:0000256" key="3">
    <source>
        <dbReference type="ARBA" id="ARBA00022598"/>
    </source>
</evidence>
<name>A0A3N0GN31_9ACTN</name>
<keyword evidence="3 6" id="KW-0436">Ligase</keyword>
<comment type="similarity">
    <text evidence="1">Belongs to the ATP-dependent DNA ligase family.</text>
</comment>
<dbReference type="PROSITE" id="PS50160">
    <property type="entry name" value="DNA_LIGASE_A3"/>
    <property type="match status" value="1"/>
</dbReference>
<sequence length="316" mass="34605">MQPMLATRGDHVPTGDDWTHEVKWDGIRALVEVADGRVRVRSRNENDISVAWPELQALASVDHDLLLDGEIVALGQGVPTFGALADRMHVRDVAKVARLAQTNPVTLLCFDLLRLDGRDLTKEPLRERRRLLESLDLSAPTVAAAVQVPGTYADGPALLEAAEAQGLEGIVSKRWSSCYHPGRRSRDWLKFPIRPTASYLVGGFRFETDSDHRLGAVLVGEPTADGLVFRGRVGSGIAGRAGQRLGDLLRPLVRDTSPFATALPRVDTLGTVWVDPEIVVDVQYLAITRDGRLRQPAYRGVRTDLDVTDLTDKGDA</sequence>
<evidence type="ECO:0000256" key="1">
    <source>
        <dbReference type="ARBA" id="ARBA00007572"/>
    </source>
</evidence>
<dbReference type="InterPro" id="IPR050191">
    <property type="entry name" value="ATP-dep_DNA_ligase"/>
</dbReference>
<dbReference type="Pfam" id="PF01068">
    <property type="entry name" value="DNA_ligase_A_M"/>
    <property type="match status" value="1"/>
</dbReference>
<dbReference type="Gene3D" id="3.30.1490.70">
    <property type="match status" value="1"/>
</dbReference>
<dbReference type="GO" id="GO:0006310">
    <property type="term" value="P:DNA recombination"/>
    <property type="evidence" value="ECO:0007669"/>
    <property type="project" value="InterPro"/>
</dbReference>